<dbReference type="EMBL" id="CP002818">
    <property type="protein sequence ID" value="AGE72493.1"/>
    <property type="molecule type" value="Genomic_DNA"/>
</dbReference>
<evidence type="ECO:0008006" key="3">
    <source>
        <dbReference type="Google" id="ProtNLM"/>
    </source>
</evidence>
<name>M1I9D1_9CREN</name>
<gene>
    <name evidence="1" type="ORF">SacRon12I_01185</name>
</gene>
<accession>M1I9D1</accession>
<organism evidence="2">
    <name type="scientific">Sulfolobus acidocaldarius Ron12/I</name>
    <dbReference type="NCBI Taxonomy" id="1028567"/>
    <lineage>
        <taxon>Archaea</taxon>
        <taxon>Thermoproteota</taxon>
        <taxon>Thermoprotei</taxon>
        <taxon>Sulfolobales</taxon>
        <taxon>Sulfolobaceae</taxon>
        <taxon>Sulfolobus</taxon>
    </lineage>
</organism>
<sequence>MLIFKDNFFYEKLGKNYFNYLRDPTFHTIYKRYSLNLDKSGKIKGIISTRDLIREVNINHVRGD</sequence>
<proteinExistence type="predicted"/>
<dbReference type="HOGENOM" id="CLU_2857262_0_0_2"/>
<dbReference type="Proteomes" id="UP000011280">
    <property type="component" value="Chromosome"/>
</dbReference>
<evidence type="ECO:0000313" key="2">
    <source>
        <dbReference type="Proteomes" id="UP000011280"/>
    </source>
</evidence>
<dbReference type="PATRIC" id="fig|1028567.7.peg.237"/>
<reference evidence="1 2" key="1">
    <citation type="journal article" date="2012" name="ISME J.">
        <title>Genomic evidence of rapid, global-scale gene flow in a Sulfolobus species.</title>
        <authorList>
            <person name="Mao D."/>
            <person name="Grogan D."/>
        </authorList>
    </citation>
    <scope>NUCLEOTIDE SEQUENCE [LARGE SCALE GENOMIC DNA]</scope>
    <source>
        <strain evidence="1 2">Ron12/I</strain>
    </source>
</reference>
<dbReference type="KEGG" id="sacr:SacRon12I_01185"/>
<protein>
    <recommendedName>
        <fullName evidence="3">CBS domain-containing protein</fullName>
    </recommendedName>
</protein>
<evidence type="ECO:0000313" key="1">
    <source>
        <dbReference type="EMBL" id="AGE72493.1"/>
    </source>
</evidence>
<dbReference type="AlphaFoldDB" id="M1I9D1"/>